<dbReference type="PROSITE" id="PS50287">
    <property type="entry name" value="SRCR_2"/>
    <property type="match status" value="1"/>
</dbReference>
<feature type="region of interest" description="Disordered" evidence="6">
    <location>
        <begin position="1"/>
        <end position="53"/>
    </location>
</feature>
<keyword evidence="3 5" id="KW-1015">Disulfide bond</keyword>
<feature type="disulfide bond" evidence="5">
    <location>
        <begin position="132"/>
        <end position="142"/>
    </location>
</feature>
<dbReference type="SMART" id="SM00202">
    <property type="entry name" value="SR"/>
    <property type="match status" value="1"/>
</dbReference>
<evidence type="ECO:0000256" key="6">
    <source>
        <dbReference type="SAM" id="MobiDB-lite"/>
    </source>
</evidence>
<organism evidence="8 9">
    <name type="scientific">Apteryx owenii</name>
    <name type="common">Little spotted kiwi</name>
    <dbReference type="NCBI Taxonomy" id="8824"/>
    <lineage>
        <taxon>Eukaryota</taxon>
        <taxon>Metazoa</taxon>
        <taxon>Chordata</taxon>
        <taxon>Craniata</taxon>
        <taxon>Vertebrata</taxon>
        <taxon>Euteleostomi</taxon>
        <taxon>Archelosauria</taxon>
        <taxon>Archosauria</taxon>
        <taxon>Dinosauria</taxon>
        <taxon>Saurischia</taxon>
        <taxon>Theropoda</taxon>
        <taxon>Coelurosauria</taxon>
        <taxon>Aves</taxon>
        <taxon>Palaeognathae</taxon>
        <taxon>Apterygiformes</taxon>
        <taxon>Apterygidae</taxon>
        <taxon>Apteryx</taxon>
    </lineage>
</organism>
<dbReference type="SUPFAM" id="SSF56487">
    <property type="entry name" value="SRCR-like"/>
    <property type="match status" value="1"/>
</dbReference>
<evidence type="ECO:0000313" key="9">
    <source>
        <dbReference type="Proteomes" id="UP000694424"/>
    </source>
</evidence>
<sequence>MPLLSPKSSATASCDGPPLAPKGHPRGAARCCPPAAAPRQRRGGTGWQGRDPAPRLCVPGARLRLANGRNECEGRVEVSDGSGWGTVCDDAWGLSDAQVVCRQLGCGQATAALGNARFGPGSGRILLDDVQCSGHESSLQECRHNGWLVHNCVHVEDAGAVCSGAFYLTVLLSRIDLKLNVSIKNTLQKPSALFLVR</sequence>
<dbReference type="AlphaFoldDB" id="A0A8B9SF06"/>
<name>A0A8B9SF06_APTOW</name>
<dbReference type="GO" id="GO:0016020">
    <property type="term" value="C:membrane"/>
    <property type="evidence" value="ECO:0007669"/>
    <property type="project" value="InterPro"/>
</dbReference>
<accession>A0A8B9SF06</accession>
<keyword evidence="9" id="KW-1185">Reference proteome</keyword>
<evidence type="ECO:0000259" key="7">
    <source>
        <dbReference type="PROSITE" id="PS50287"/>
    </source>
</evidence>
<evidence type="ECO:0000313" key="8">
    <source>
        <dbReference type="Ensembl" id="ENSAOWP00000028791.1"/>
    </source>
</evidence>
<feature type="compositionally biased region" description="Low complexity" evidence="6">
    <location>
        <begin position="26"/>
        <end position="38"/>
    </location>
</feature>
<dbReference type="FunFam" id="3.10.250.10:FF:000003">
    <property type="entry name" value="Deleted in malignant brain tumors 1"/>
    <property type="match status" value="1"/>
</dbReference>
<dbReference type="PRINTS" id="PR00258">
    <property type="entry name" value="SPERACTRCPTR"/>
</dbReference>
<keyword evidence="1" id="KW-0732">Signal</keyword>
<feature type="compositionally biased region" description="Polar residues" evidence="6">
    <location>
        <begin position="1"/>
        <end position="12"/>
    </location>
</feature>
<evidence type="ECO:0000256" key="2">
    <source>
        <dbReference type="ARBA" id="ARBA00022737"/>
    </source>
</evidence>
<dbReference type="Gene3D" id="3.10.250.10">
    <property type="entry name" value="SRCR-like domain"/>
    <property type="match status" value="1"/>
</dbReference>
<feature type="disulfide bond" evidence="5">
    <location>
        <begin position="88"/>
        <end position="152"/>
    </location>
</feature>
<dbReference type="InterPro" id="IPR001190">
    <property type="entry name" value="SRCR"/>
</dbReference>
<dbReference type="PANTHER" id="PTHR48071:SF22">
    <property type="entry name" value="DELETED IN MALIGNANT BRAIN TUMORS 1 PROTEIN-LIKE"/>
    <property type="match status" value="1"/>
</dbReference>
<evidence type="ECO:0000256" key="4">
    <source>
        <dbReference type="ARBA" id="ARBA00023180"/>
    </source>
</evidence>
<dbReference type="PROSITE" id="PS00420">
    <property type="entry name" value="SRCR_1"/>
    <property type="match status" value="1"/>
</dbReference>
<evidence type="ECO:0000256" key="1">
    <source>
        <dbReference type="ARBA" id="ARBA00022729"/>
    </source>
</evidence>
<dbReference type="Proteomes" id="UP000694424">
    <property type="component" value="Unplaced"/>
</dbReference>
<dbReference type="PANTHER" id="PTHR48071">
    <property type="entry name" value="SRCR DOMAIN-CONTAINING PROTEIN"/>
    <property type="match status" value="1"/>
</dbReference>
<reference evidence="8" key="2">
    <citation type="submission" date="2025-09" db="UniProtKB">
        <authorList>
            <consortium name="Ensembl"/>
        </authorList>
    </citation>
    <scope>IDENTIFICATION</scope>
</reference>
<reference evidence="8" key="1">
    <citation type="submission" date="2025-08" db="UniProtKB">
        <authorList>
            <consortium name="Ensembl"/>
        </authorList>
    </citation>
    <scope>IDENTIFICATION</scope>
</reference>
<dbReference type="Pfam" id="PF00530">
    <property type="entry name" value="SRCR"/>
    <property type="match status" value="1"/>
</dbReference>
<protein>
    <recommendedName>
        <fullName evidence="7">SRCR domain-containing protein</fullName>
    </recommendedName>
</protein>
<dbReference type="Ensembl" id="ENSAOWT00000032608.1">
    <property type="protein sequence ID" value="ENSAOWP00000028791.1"/>
    <property type="gene ID" value="ENSAOWG00000019394.1"/>
</dbReference>
<feature type="domain" description="SRCR" evidence="7">
    <location>
        <begin position="63"/>
        <end position="163"/>
    </location>
</feature>
<dbReference type="InterPro" id="IPR036772">
    <property type="entry name" value="SRCR-like_dom_sf"/>
</dbReference>
<proteinExistence type="predicted"/>
<evidence type="ECO:0000256" key="5">
    <source>
        <dbReference type="PROSITE-ProRule" id="PRU00196"/>
    </source>
</evidence>
<feature type="disulfide bond" evidence="5">
    <location>
        <begin position="101"/>
        <end position="162"/>
    </location>
</feature>
<keyword evidence="2" id="KW-0677">Repeat</keyword>
<keyword evidence="4" id="KW-0325">Glycoprotein</keyword>
<evidence type="ECO:0000256" key="3">
    <source>
        <dbReference type="ARBA" id="ARBA00023157"/>
    </source>
</evidence>